<reference evidence="9 10" key="1">
    <citation type="submission" date="2024-06" db="EMBL/GenBank/DDBJ databases">
        <authorList>
            <person name="Kraege A."/>
            <person name="Thomma B."/>
        </authorList>
    </citation>
    <scope>NUCLEOTIDE SEQUENCE [LARGE SCALE GENOMIC DNA]</scope>
</reference>
<dbReference type="InterPro" id="IPR001958">
    <property type="entry name" value="Tet-R_TetA/multi-R_MdtG-like"/>
</dbReference>
<name>A0ABP1FNT8_9CHLO</name>
<dbReference type="PRINTS" id="PR01035">
    <property type="entry name" value="TCRTETA"/>
</dbReference>
<feature type="transmembrane region" description="Helical" evidence="7">
    <location>
        <begin position="641"/>
        <end position="661"/>
    </location>
</feature>
<dbReference type="PANTHER" id="PTHR23504">
    <property type="entry name" value="MAJOR FACILITATOR SUPERFAMILY DOMAIN-CONTAINING PROTEIN 10"/>
    <property type="match status" value="1"/>
</dbReference>
<accession>A0ABP1FNT8</accession>
<protein>
    <submittedName>
        <fullName evidence="9">G3853 protein</fullName>
    </submittedName>
</protein>
<dbReference type="InterPro" id="IPR011701">
    <property type="entry name" value="MFS"/>
</dbReference>
<evidence type="ECO:0000256" key="3">
    <source>
        <dbReference type="ARBA" id="ARBA00022692"/>
    </source>
</evidence>
<comment type="caution">
    <text evidence="9">The sequence shown here is derived from an EMBL/GenBank/DDBJ whole genome shotgun (WGS) entry which is preliminary data.</text>
</comment>
<evidence type="ECO:0000256" key="1">
    <source>
        <dbReference type="ARBA" id="ARBA00004141"/>
    </source>
</evidence>
<dbReference type="Pfam" id="PF07690">
    <property type="entry name" value="MFS_1"/>
    <property type="match status" value="1"/>
</dbReference>
<sequence length="665" mass="69637">MLGDSETAQPLQGQPSKPISTTQIIAMCLAAIVEASHMTICYTIAVYMVYNFLTGADEATVGTLTGLLSSLYSMAQLVLAYMWGIISDRYGRKHLILMSNLVSTASMLMFGLAGNYTVAAAARILGGAFNCSFTNVRCMLGESTDFSSQTVAMGYLGTAYGFGAILGPVIGGALAFPCDVFGQGIPLCGEGQLNANRPFFLPCLLAALISAVALISNAFMLTETLPRIVQARAADHAANQKDETAPLLAAENGQSGSDIGGKALSSEQDPGHTSGANHAEGALHWRRSTISSISSALSASEKTPWLQAGTSQLLTSEVSAQVADDIEELQQQGIMPRSSLLSPRSSRMGNLLQRLATDAAATSLEAADLDSDLLLSRGSPGLQSRRSTRHHAPLPEHHRPVTSVFSQEEHQSAGGGNGHPHLDSIIEGNASGAAHPAPNTKDGDDLVASTDAETQWYRIPQLVLAIAGTTCIFFLTNILDEIMPIYAATPADHGGLQLSSSELSLPLGVSGAALMLWSLLVFPSVVKRIGARACALTGLYVSTLVPVALGSVSFLAAVHVPHGGILAALVTVQIVKACSQQLCFPTAMAMQNRFCPPSKRGEVNGVSQSLASFVRAVGPFLGGLLWGVCSGLSESLPGAQLLPFVFISIITICTAIIYHFLPAIS</sequence>
<gene>
    <name evidence="9" type="primary">g3853</name>
    <name evidence="9" type="ORF">VP750_LOCUS3289</name>
</gene>
<comment type="subcellular location">
    <subcellularLocation>
        <location evidence="1">Membrane</location>
        <topology evidence="1">Multi-pass membrane protein</topology>
    </subcellularLocation>
</comment>
<dbReference type="InterPro" id="IPR020846">
    <property type="entry name" value="MFS_dom"/>
</dbReference>
<dbReference type="PANTHER" id="PTHR23504:SF117">
    <property type="entry name" value="MAJOR FACILITATOR SUPERFAMILY PROTEIN"/>
    <property type="match status" value="1"/>
</dbReference>
<feature type="region of interest" description="Disordered" evidence="6">
    <location>
        <begin position="379"/>
        <end position="446"/>
    </location>
</feature>
<feature type="domain" description="Major facilitator superfamily (MFS) profile" evidence="8">
    <location>
        <begin position="23"/>
        <end position="665"/>
    </location>
</feature>
<keyword evidence="2" id="KW-0813">Transport</keyword>
<feature type="region of interest" description="Disordered" evidence="6">
    <location>
        <begin position="258"/>
        <end position="281"/>
    </location>
</feature>
<evidence type="ECO:0000256" key="4">
    <source>
        <dbReference type="ARBA" id="ARBA00022989"/>
    </source>
</evidence>
<keyword evidence="10" id="KW-1185">Reference proteome</keyword>
<feature type="transmembrane region" description="Helical" evidence="7">
    <location>
        <begin position="62"/>
        <end position="83"/>
    </location>
</feature>
<feature type="transmembrane region" description="Helical" evidence="7">
    <location>
        <begin position="462"/>
        <end position="487"/>
    </location>
</feature>
<evidence type="ECO:0000313" key="9">
    <source>
        <dbReference type="EMBL" id="CAL5221630.1"/>
    </source>
</evidence>
<feature type="transmembrane region" description="Helical" evidence="7">
    <location>
        <begin position="95"/>
        <end position="114"/>
    </location>
</feature>
<dbReference type="Gene3D" id="1.20.1250.20">
    <property type="entry name" value="MFS general substrate transporter like domains"/>
    <property type="match status" value="2"/>
</dbReference>
<keyword evidence="4 7" id="KW-1133">Transmembrane helix</keyword>
<evidence type="ECO:0000256" key="6">
    <source>
        <dbReference type="SAM" id="MobiDB-lite"/>
    </source>
</evidence>
<evidence type="ECO:0000256" key="7">
    <source>
        <dbReference type="SAM" id="Phobius"/>
    </source>
</evidence>
<evidence type="ECO:0000313" key="10">
    <source>
        <dbReference type="Proteomes" id="UP001497392"/>
    </source>
</evidence>
<feature type="transmembrane region" description="Helical" evidence="7">
    <location>
        <begin position="199"/>
        <end position="222"/>
    </location>
</feature>
<feature type="transmembrane region" description="Helical" evidence="7">
    <location>
        <begin position="24"/>
        <end position="50"/>
    </location>
</feature>
<dbReference type="Proteomes" id="UP001497392">
    <property type="component" value="Unassembled WGS sequence"/>
</dbReference>
<feature type="transmembrane region" description="Helical" evidence="7">
    <location>
        <begin position="120"/>
        <end position="140"/>
    </location>
</feature>
<dbReference type="InterPro" id="IPR036259">
    <property type="entry name" value="MFS_trans_sf"/>
</dbReference>
<organism evidence="9 10">
    <name type="scientific">Coccomyxa viridis</name>
    <dbReference type="NCBI Taxonomy" id="1274662"/>
    <lineage>
        <taxon>Eukaryota</taxon>
        <taxon>Viridiplantae</taxon>
        <taxon>Chlorophyta</taxon>
        <taxon>core chlorophytes</taxon>
        <taxon>Trebouxiophyceae</taxon>
        <taxon>Trebouxiophyceae incertae sedis</taxon>
        <taxon>Coccomyxaceae</taxon>
        <taxon>Coccomyxa</taxon>
    </lineage>
</organism>
<feature type="transmembrane region" description="Helical" evidence="7">
    <location>
        <begin position="507"/>
        <end position="526"/>
    </location>
</feature>
<keyword evidence="5 7" id="KW-0472">Membrane</keyword>
<evidence type="ECO:0000259" key="8">
    <source>
        <dbReference type="PROSITE" id="PS50850"/>
    </source>
</evidence>
<evidence type="ECO:0000256" key="2">
    <source>
        <dbReference type="ARBA" id="ARBA00022448"/>
    </source>
</evidence>
<feature type="transmembrane region" description="Helical" evidence="7">
    <location>
        <begin position="538"/>
        <end position="560"/>
    </location>
</feature>
<keyword evidence="3 7" id="KW-0812">Transmembrane</keyword>
<evidence type="ECO:0000256" key="5">
    <source>
        <dbReference type="ARBA" id="ARBA00023136"/>
    </source>
</evidence>
<feature type="transmembrane region" description="Helical" evidence="7">
    <location>
        <begin position="152"/>
        <end position="176"/>
    </location>
</feature>
<proteinExistence type="predicted"/>
<dbReference type="SUPFAM" id="SSF103473">
    <property type="entry name" value="MFS general substrate transporter"/>
    <property type="match status" value="1"/>
</dbReference>
<dbReference type="PROSITE" id="PS50850">
    <property type="entry name" value="MFS"/>
    <property type="match status" value="1"/>
</dbReference>
<dbReference type="EMBL" id="CAXHTA020000005">
    <property type="protein sequence ID" value="CAL5221630.1"/>
    <property type="molecule type" value="Genomic_DNA"/>
</dbReference>